<dbReference type="Gene3D" id="1.10.10.60">
    <property type="entry name" value="Homeodomain-like"/>
    <property type="match status" value="2"/>
</dbReference>
<dbReference type="PANTHER" id="PTHR43280:SF34">
    <property type="entry name" value="ARAC-FAMILY TRANSCRIPTIONAL REGULATOR"/>
    <property type="match status" value="1"/>
</dbReference>
<keyword evidence="1" id="KW-0238">DNA-binding</keyword>
<keyword evidence="2" id="KW-0812">Transmembrane</keyword>
<dbReference type="RefSeq" id="WP_230666627.1">
    <property type="nucleotide sequence ID" value="NZ_JAJNAY010000001.1"/>
</dbReference>
<protein>
    <submittedName>
        <fullName evidence="4">Helix-turn-helix domain-containing protein</fullName>
    </submittedName>
</protein>
<name>A0A9Q3UZE9_9FLAO</name>
<reference evidence="4" key="1">
    <citation type="submission" date="2021-11" db="EMBL/GenBank/DDBJ databases">
        <title>Description of novel Chryseobacterium species.</title>
        <authorList>
            <person name="Saticioglu I.B."/>
            <person name="Ay H."/>
            <person name="Altun S."/>
            <person name="Duman M."/>
        </authorList>
    </citation>
    <scope>NUCLEOTIDE SEQUENCE</scope>
    <source>
        <strain evidence="4">C-17</strain>
    </source>
</reference>
<sequence length="526" mass="61345">MMKILKFATFLYALICFGQNRVSEEVYQSTIDRYQKPFKISDENKGQGKLSLSKTEDEISKSCMHFFIGYYFNGKFSNSIFYAKKADVLFLKSNKVEEHFIASYYLSLSYQKSGFIQKAAQYLNEAEKTAKKLGNPYYIAMALKLRATFLENEKKFKEAIPYHISYNASFQESLKKDSHHSISEFTFSKCYLAFDYLMMGNLEGAKKQILLFESSNDISQISNELNWRSEIYYVCKAVIAAKENDKISAANYFDKAIDITRNNGMDDRLTAILEQRLKLNIDASETREKLFAEFIKCRDNSRKEIFKVVNQEMNGQGVILERQKEYKYIFIGVALFLSMGVLLFKRRKRKKQKIYFEEIIKELESNREKASSIVIKEEINNDIASDYSDSKSQIIPETTKTDLLKKLERFEKGNAFTTKNFTVSCLVSILDTNPKYIVSIIKEHYGKTFNEYINDLRIKYILEYLHDNPESLKYKLTYLSELGGFSSHSYFTKVFTKKNKISPSKFILALNEKNINEEKIDRKKDA</sequence>
<evidence type="ECO:0000313" key="4">
    <source>
        <dbReference type="EMBL" id="MCD1115522.1"/>
    </source>
</evidence>
<dbReference type="InterPro" id="IPR011990">
    <property type="entry name" value="TPR-like_helical_dom_sf"/>
</dbReference>
<dbReference type="SMART" id="SM00342">
    <property type="entry name" value="HTH_ARAC"/>
    <property type="match status" value="1"/>
</dbReference>
<dbReference type="GO" id="GO:0003700">
    <property type="term" value="F:DNA-binding transcription factor activity"/>
    <property type="evidence" value="ECO:0007669"/>
    <property type="project" value="InterPro"/>
</dbReference>
<dbReference type="AlphaFoldDB" id="A0A9Q3UZE9"/>
<evidence type="ECO:0000313" key="5">
    <source>
        <dbReference type="Proteomes" id="UP001108025"/>
    </source>
</evidence>
<keyword evidence="2" id="KW-0472">Membrane</keyword>
<dbReference type="SUPFAM" id="SSF48452">
    <property type="entry name" value="TPR-like"/>
    <property type="match status" value="1"/>
</dbReference>
<feature type="domain" description="HTH araC/xylS-type" evidence="3">
    <location>
        <begin position="405"/>
        <end position="509"/>
    </location>
</feature>
<dbReference type="PANTHER" id="PTHR43280">
    <property type="entry name" value="ARAC-FAMILY TRANSCRIPTIONAL REGULATOR"/>
    <property type="match status" value="1"/>
</dbReference>
<dbReference type="Proteomes" id="UP001108025">
    <property type="component" value="Unassembled WGS sequence"/>
</dbReference>
<evidence type="ECO:0000256" key="1">
    <source>
        <dbReference type="ARBA" id="ARBA00023125"/>
    </source>
</evidence>
<dbReference type="InterPro" id="IPR018060">
    <property type="entry name" value="HTH_AraC"/>
</dbReference>
<feature type="transmembrane region" description="Helical" evidence="2">
    <location>
        <begin position="326"/>
        <end position="344"/>
    </location>
</feature>
<dbReference type="Pfam" id="PF12833">
    <property type="entry name" value="HTH_18"/>
    <property type="match status" value="1"/>
</dbReference>
<evidence type="ECO:0000256" key="2">
    <source>
        <dbReference type="SAM" id="Phobius"/>
    </source>
</evidence>
<evidence type="ECO:0000259" key="3">
    <source>
        <dbReference type="PROSITE" id="PS01124"/>
    </source>
</evidence>
<dbReference type="EMBL" id="JAJNAY010000001">
    <property type="protein sequence ID" value="MCD1115522.1"/>
    <property type="molecule type" value="Genomic_DNA"/>
</dbReference>
<dbReference type="GO" id="GO:0043565">
    <property type="term" value="F:sequence-specific DNA binding"/>
    <property type="evidence" value="ECO:0007669"/>
    <property type="project" value="InterPro"/>
</dbReference>
<accession>A0A9Q3UZE9</accession>
<comment type="caution">
    <text evidence="4">The sequence shown here is derived from an EMBL/GenBank/DDBJ whole genome shotgun (WGS) entry which is preliminary data.</text>
</comment>
<dbReference type="PROSITE" id="PS01124">
    <property type="entry name" value="HTH_ARAC_FAMILY_2"/>
    <property type="match status" value="1"/>
</dbReference>
<gene>
    <name evidence="4" type="ORF">LO744_01350</name>
</gene>
<keyword evidence="2" id="KW-1133">Transmembrane helix</keyword>
<dbReference type="Gene3D" id="1.25.40.10">
    <property type="entry name" value="Tetratricopeptide repeat domain"/>
    <property type="match status" value="1"/>
</dbReference>
<keyword evidence="5" id="KW-1185">Reference proteome</keyword>
<proteinExistence type="predicted"/>
<organism evidence="4 5">
    <name type="scientific">Chryseobacterium turcicum</name>
    <dbReference type="NCBI Taxonomy" id="2898076"/>
    <lineage>
        <taxon>Bacteria</taxon>
        <taxon>Pseudomonadati</taxon>
        <taxon>Bacteroidota</taxon>
        <taxon>Flavobacteriia</taxon>
        <taxon>Flavobacteriales</taxon>
        <taxon>Weeksellaceae</taxon>
        <taxon>Chryseobacterium group</taxon>
        <taxon>Chryseobacterium</taxon>
    </lineage>
</organism>